<dbReference type="EMBL" id="JBHSGO010000006">
    <property type="protein sequence ID" value="MFC4665143.1"/>
    <property type="molecule type" value="Genomic_DNA"/>
</dbReference>
<evidence type="ECO:0000256" key="2">
    <source>
        <dbReference type="ARBA" id="ARBA00022679"/>
    </source>
</evidence>
<dbReference type="InterPro" id="IPR002052">
    <property type="entry name" value="DNA_methylase_N6_adenine_CS"/>
</dbReference>
<dbReference type="SUPFAM" id="SSF53335">
    <property type="entry name" value="S-adenosyl-L-methionine-dependent methyltransferases"/>
    <property type="match status" value="1"/>
</dbReference>
<dbReference type="RefSeq" id="WP_380077012.1">
    <property type="nucleotide sequence ID" value="NZ_JBHSGO010000006.1"/>
</dbReference>
<dbReference type="EC" id="2.1.1.171" evidence="3"/>
<dbReference type="PROSITE" id="PS00092">
    <property type="entry name" value="N6_MTASE"/>
    <property type="match status" value="1"/>
</dbReference>
<dbReference type="Gene3D" id="3.40.50.150">
    <property type="entry name" value="Vaccinia Virus protein VP39"/>
    <property type="match status" value="1"/>
</dbReference>
<dbReference type="GO" id="GO:0052913">
    <property type="term" value="F:16S rRNA (guanine(966)-N(2))-methyltransferase activity"/>
    <property type="evidence" value="ECO:0007669"/>
    <property type="project" value="UniProtKB-EC"/>
</dbReference>
<evidence type="ECO:0000313" key="3">
    <source>
        <dbReference type="EMBL" id="MFC4665143.1"/>
    </source>
</evidence>
<dbReference type="NCBIfam" id="TIGR00095">
    <property type="entry name" value="16S rRNA (guanine(966)-N(2))-methyltransferase RsmD"/>
    <property type="match status" value="1"/>
</dbReference>
<reference evidence="4" key="1">
    <citation type="journal article" date="2019" name="Int. J. Syst. Evol. Microbiol.">
        <title>The Global Catalogue of Microorganisms (GCM) 10K type strain sequencing project: providing services to taxonomists for standard genome sequencing and annotation.</title>
        <authorList>
            <consortium name="The Broad Institute Genomics Platform"/>
            <consortium name="The Broad Institute Genome Sequencing Center for Infectious Disease"/>
            <person name="Wu L."/>
            <person name="Ma J."/>
        </authorList>
    </citation>
    <scope>NUCLEOTIDE SEQUENCE [LARGE SCALE GENOMIC DNA]</scope>
    <source>
        <strain evidence="4">CGMCC 4.7357</strain>
    </source>
</reference>
<dbReference type="Proteomes" id="UP001596020">
    <property type="component" value="Unassembled WGS sequence"/>
</dbReference>
<gene>
    <name evidence="3" type="primary">rsmD</name>
    <name evidence="3" type="ORF">ACFO3G_00635</name>
</gene>
<keyword evidence="4" id="KW-1185">Reference proteome</keyword>
<dbReference type="InterPro" id="IPR029063">
    <property type="entry name" value="SAM-dependent_MTases_sf"/>
</dbReference>
<dbReference type="InterPro" id="IPR004398">
    <property type="entry name" value="RNA_MeTrfase_RsmD"/>
</dbReference>
<dbReference type="PANTHER" id="PTHR43542:SF1">
    <property type="entry name" value="METHYLTRANSFERASE"/>
    <property type="match status" value="1"/>
</dbReference>
<keyword evidence="1 3" id="KW-0489">Methyltransferase</keyword>
<keyword evidence="2 3" id="KW-0808">Transferase</keyword>
<evidence type="ECO:0000256" key="1">
    <source>
        <dbReference type="ARBA" id="ARBA00022603"/>
    </source>
</evidence>
<dbReference type="PANTHER" id="PTHR43542">
    <property type="entry name" value="METHYLTRANSFERASE"/>
    <property type="match status" value="1"/>
</dbReference>
<evidence type="ECO:0000313" key="4">
    <source>
        <dbReference type="Proteomes" id="UP001596020"/>
    </source>
</evidence>
<protein>
    <submittedName>
        <fullName evidence="3">16S rRNA (Guanine(966)-N(2))-methyltransferase RsmD</fullName>
        <ecNumber evidence="3">2.1.1.171</ecNumber>
    </submittedName>
</protein>
<comment type="caution">
    <text evidence="3">The sequence shown here is derived from an EMBL/GenBank/DDBJ whole genome shotgun (WGS) entry which is preliminary data.</text>
</comment>
<name>A0ABV9K593_9PORP</name>
<organism evidence="3 4">
    <name type="scientific">Falsiporphyromonas endometrii</name>
    <dbReference type="NCBI Taxonomy" id="1387297"/>
    <lineage>
        <taxon>Bacteria</taxon>
        <taxon>Pseudomonadati</taxon>
        <taxon>Bacteroidota</taxon>
        <taxon>Bacteroidia</taxon>
        <taxon>Bacteroidales</taxon>
        <taxon>Porphyromonadaceae</taxon>
        <taxon>Falsiporphyromonas</taxon>
    </lineage>
</organism>
<dbReference type="CDD" id="cd02440">
    <property type="entry name" value="AdoMet_MTases"/>
    <property type="match status" value="1"/>
</dbReference>
<accession>A0ABV9K593</accession>
<dbReference type="PIRSF" id="PIRSF004553">
    <property type="entry name" value="CHP00095"/>
    <property type="match status" value="1"/>
</dbReference>
<sequence>MRIISGKYGKRRFDVPKSFNARPTTDLAKENLFNVLNNLMDFEGIRALDVFSGTGSISLELISRGAANVLAVELRNEHANFIRKTAKILGCEGQLRVLSHDALKFLAKAGGGQKFDFIFADPPYALPELQKIPSLIFGSDILMPGGIFVLEHPKEYDFSEEEHFFDHRVYGSVNFSFFTIEEQ</sequence>
<dbReference type="Pfam" id="PF03602">
    <property type="entry name" value="Cons_hypoth95"/>
    <property type="match status" value="1"/>
</dbReference>
<proteinExistence type="predicted"/>